<dbReference type="Gene3D" id="3.30.2310.20">
    <property type="entry name" value="RelE-like"/>
    <property type="match status" value="1"/>
</dbReference>
<dbReference type="EMBL" id="JACIDE010000008">
    <property type="protein sequence ID" value="MBB4073726.1"/>
    <property type="molecule type" value="Genomic_DNA"/>
</dbReference>
<dbReference type="PANTHER" id="PTHR38813">
    <property type="match status" value="1"/>
</dbReference>
<accession>A0A840DXE3</accession>
<sequence>MIYRKEAVKFLAKQEKVAQERIALGLQGLLDVPPQGDIKKMKGQQGLYRLRIGTYRILFRLDHQERIIYPENTQIPKCVNLKYSTKRYFHPSDGAEFFRHGRLY</sequence>
<dbReference type="InterPro" id="IPR035093">
    <property type="entry name" value="RelE/ParE_toxin_dom_sf"/>
</dbReference>
<keyword evidence="2" id="KW-0255">Endonuclease</keyword>
<organism evidence="2 3">
    <name type="scientific">Anoxybacteroides voinovskiense</name>
    <dbReference type="NCBI Taxonomy" id="230470"/>
    <lineage>
        <taxon>Bacteria</taxon>
        <taxon>Bacillati</taxon>
        <taxon>Bacillota</taxon>
        <taxon>Bacilli</taxon>
        <taxon>Bacillales</taxon>
        <taxon>Anoxybacillaceae</taxon>
        <taxon>Anoxybacteroides</taxon>
    </lineage>
</organism>
<name>A0A840DXE3_9BACL</name>
<evidence type="ECO:0000256" key="1">
    <source>
        <dbReference type="ARBA" id="ARBA00022649"/>
    </source>
</evidence>
<dbReference type="SUPFAM" id="SSF143011">
    <property type="entry name" value="RelE-like"/>
    <property type="match status" value="1"/>
</dbReference>
<keyword evidence="1" id="KW-1277">Toxin-antitoxin system</keyword>
<gene>
    <name evidence="2" type="ORF">GGR02_001488</name>
</gene>
<keyword evidence="2" id="KW-0540">Nuclease</keyword>
<keyword evidence="3" id="KW-1185">Reference proteome</keyword>
<dbReference type="Pfam" id="PF05016">
    <property type="entry name" value="ParE_toxin"/>
    <property type="match status" value="1"/>
</dbReference>
<evidence type="ECO:0000313" key="2">
    <source>
        <dbReference type="EMBL" id="MBB4073726.1"/>
    </source>
</evidence>
<comment type="caution">
    <text evidence="2">The sequence shown here is derived from an EMBL/GenBank/DDBJ whole genome shotgun (WGS) entry which is preliminary data.</text>
</comment>
<protein>
    <submittedName>
        <fullName evidence="2">mRNA-degrading endonuclease RelE of RelBE toxin-antitoxin system</fullName>
    </submittedName>
</protein>
<evidence type="ECO:0000313" key="3">
    <source>
        <dbReference type="Proteomes" id="UP000559598"/>
    </source>
</evidence>
<reference evidence="2 3" key="1">
    <citation type="submission" date="2020-08" db="EMBL/GenBank/DDBJ databases">
        <title>Genomic Encyclopedia of Type Strains, Phase IV (KMG-IV): sequencing the most valuable type-strain genomes for metagenomic binning, comparative biology and taxonomic classification.</title>
        <authorList>
            <person name="Goeker M."/>
        </authorList>
    </citation>
    <scope>NUCLEOTIDE SEQUENCE [LARGE SCALE GENOMIC DNA]</scope>
    <source>
        <strain evidence="2 3">DSM 17075</strain>
    </source>
</reference>
<dbReference type="PANTHER" id="PTHR38813:SF1">
    <property type="entry name" value="TOXIN RELE1-RELATED"/>
    <property type="match status" value="1"/>
</dbReference>
<dbReference type="InterPro" id="IPR052747">
    <property type="entry name" value="TA_system_RelE_toxin"/>
</dbReference>
<proteinExistence type="predicted"/>
<dbReference type="GO" id="GO:0004519">
    <property type="term" value="F:endonuclease activity"/>
    <property type="evidence" value="ECO:0007669"/>
    <property type="project" value="UniProtKB-KW"/>
</dbReference>
<dbReference type="AlphaFoldDB" id="A0A840DXE3"/>
<dbReference type="InterPro" id="IPR007712">
    <property type="entry name" value="RelE/ParE_toxin"/>
</dbReference>
<dbReference type="Proteomes" id="UP000559598">
    <property type="component" value="Unassembled WGS sequence"/>
</dbReference>
<keyword evidence="2" id="KW-0378">Hydrolase</keyword>